<dbReference type="AlphaFoldDB" id="A0A3G3K331"/>
<evidence type="ECO:0000259" key="2">
    <source>
        <dbReference type="Pfam" id="PF11796"/>
    </source>
</evidence>
<dbReference type="GO" id="GO:0003677">
    <property type="term" value="F:DNA binding"/>
    <property type="evidence" value="ECO:0007669"/>
    <property type="project" value="InterPro"/>
</dbReference>
<proteinExistence type="predicted"/>
<dbReference type="SUPFAM" id="SSF56726">
    <property type="entry name" value="DNA topoisomerase IV, alpha subunit"/>
    <property type="match status" value="1"/>
</dbReference>
<dbReference type="RefSeq" id="WP_123043004.1">
    <property type="nucleotide sequence ID" value="NZ_CP033433.1"/>
</dbReference>
<protein>
    <submittedName>
        <fullName evidence="3">DUF2399 domain-containing protein</fullName>
    </submittedName>
</protein>
<reference evidence="3 4" key="1">
    <citation type="submission" date="2018-10" db="EMBL/GenBank/DDBJ databases">
        <title>Genome Sequence of Cohnella sp.</title>
        <authorList>
            <person name="Srinivasan S."/>
            <person name="Kim M.K."/>
        </authorList>
    </citation>
    <scope>NUCLEOTIDE SEQUENCE [LARGE SCALE GENOMIC DNA]</scope>
    <source>
        <strain evidence="3 4">18JY8-7</strain>
    </source>
</reference>
<evidence type="ECO:0000259" key="1">
    <source>
        <dbReference type="Pfam" id="PF09664"/>
    </source>
</evidence>
<dbReference type="InterPro" id="IPR036078">
    <property type="entry name" value="Spo11/TopoVI_A_sf"/>
</dbReference>
<feature type="domain" description="DUF2399" evidence="1">
    <location>
        <begin position="292"/>
        <end position="453"/>
    </location>
</feature>
<sequence length="456" mass="51582">MEKDRQVWKTYFEQPGLARLIAAVRQKFDALGAKGNVTLRELTQEESQEVSSLMGEYHPPGKPAVIKLRDLEASLVGSPFGGGVRDMLELLDGRPVAIRSERKQWHEEAWRGMIENASSASGLVRSGTDSLHAPVYRWLNQLNERTAVGTRTLRKIADIDFSVAESHLAICLSALMELIDRQASRSKSLIRLPVFAAVSTGDAHAFDWKEPLGRLLISGIQAVWGQKGEPQADLDEDEENFTGELSVDAWLAEGALLRRELYRAAGIADDDISSQVIFYAPCWTGDQEERILTLRQVERSDRIPRVSRIYAVENPSLFGAFLDRGLDWSTNDVMLVCVNGYPSSATLRWLDRCLIPQGNDSETTLIYAGDLDVKGLEIAGFLQRRYGSRFRAWRMSADDYRQVSAHGLPLSDDEKVRLKRLQVLWDEELISDMIEMRTKVYQELLVEWLWQDLQLV</sequence>
<dbReference type="Pfam" id="PF09664">
    <property type="entry name" value="DUF2399"/>
    <property type="match status" value="1"/>
</dbReference>
<dbReference type="Pfam" id="PF11796">
    <property type="entry name" value="DUF3323"/>
    <property type="match status" value="1"/>
</dbReference>
<organism evidence="3 4">
    <name type="scientific">Cohnella candidum</name>
    <dbReference type="NCBI Taxonomy" id="2674991"/>
    <lineage>
        <taxon>Bacteria</taxon>
        <taxon>Bacillati</taxon>
        <taxon>Bacillota</taxon>
        <taxon>Bacilli</taxon>
        <taxon>Bacillales</taxon>
        <taxon>Paenibacillaceae</taxon>
        <taxon>Cohnella</taxon>
    </lineage>
</organism>
<dbReference type="InterPro" id="IPR024465">
    <property type="entry name" value="DUF2399"/>
</dbReference>
<name>A0A3G3K331_9BACL</name>
<dbReference type="InterPro" id="IPR024466">
    <property type="entry name" value="CHP02679_N"/>
</dbReference>
<keyword evidence="4" id="KW-1185">Reference proteome</keyword>
<evidence type="ECO:0000313" key="4">
    <source>
        <dbReference type="Proteomes" id="UP000269097"/>
    </source>
</evidence>
<dbReference type="GO" id="GO:0005694">
    <property type="term" value="C:chromosome"/>
    <property type="evidence" value="ECO:0007669"/>
    <property type="project" value="InterPro"/>
</dbReference>
<feature type="domain" description="Conserved hypothetical protein CHP02679 N terminus" evidence="2">
    <location>
        <begin position="34"/>
        <end position="279"/>
    </location>
</feature>
<dbReference type="EMBL" id="CP033433">
    <property type="protein sequence ID" value="AYQ74924.1"/>
    <property type="molecule type" value="Genomic_DNA"/>
</dbReference>
<dbReference type="Proteomes" id="UP000269097">
    <property type="component" value="Chromosome"/>
</dbReference>
<dbReference type="Gene3D" id="3.40.1360.10">
    <property type="match status" value="1"/>
</dbReference>
<accession>A0A3G3K331</accession>
<evidence type="ECO:0000313" key="3">
    <source>
        <dbReference type="EMBL" id="AYQ74924.1"/>
    </source>
</evidence>
<dbReference type="KEGG" id="coh:EAV92_21635"/>
<gene>
    <name evidence="3" type="ORF">EAV92_21635</name>
</gene>